<dbReference type="InterPro" id="IPR027417">
    <property type="entry name" value="P-loop_NTPase"/>
</dbReference>
<dbReference type="AlphaFoldDB" id="A0A345ZB48"/>
<dbReference type="RefSeq" id="WP_115585530.1">
    <property type="nucleotide sequence ID" value="NZ_CP025544.1"/>
</dbReference>
<dbReference type="OrthoDB" id="9781579at2"/>
<dbReference type="GO" id="GO:0046104">
    <property type="term" value="P:thymidine metabolic process"/>
    <property type="evidence" value="ECO:0007669"/>
    <property type="project" value="TreeGrafter"/>
</dbReference>
<dbReference type="Gene3D" id="3.40.50.300">
    <property type="entry name" value="P-loop containing nucleotide triphosphate hydrolases"/>
    <property type="match status" value="1"/>
</dbReference>
<dbReference type="PANTHER" id="PTHR11441:SF0">
    <property type="entry name" value="THYMIDINE KINASE, CYTOSOLIC"/>
    <property type="match status" value="1"/>
</dbReference>
<evidence type="ECO:0000256" key="10">
    <source>
        <dbReference type="RuleBase" id="RU000544"/>
    </source>
</evidence>
<dbReference type="InterPro" id="IPR001267">
    <property type="entry name" value="Thymidine_kinase"/>
</dbReference>
<feature type="binding site" evidence="9">
    <location>
        <position position="212"/>
    </location>
    <ligand>
        <name>substrate</name>
    </ligand>
</feature>
<dbReference type="SUPFAM" id="SSF57716">
    <property type="entry name" value="Glucocorticoid receptor-like (DNA-binding domain)"/>
    <property type="match status" value="1"/>
</dbReference>
<organism evidence="12 13">
    <name type="scientific">Candidatus Chromulinivorax destructor</name>
    <dbReference type="NCBI Taxonomy" id="2066483"/>
    <lineage>
        <taxon>Bacteria</taxon>
        <taxon>Candidatus Babelota</taxon>
        <taxon>Candidatus Babeliae</taxon>
        <taxon>Candidatus Babeliales</taxon>
        <taxon>Candidatus Chromulinivoraceae</taxon>
        <taxon>Candidatus Chromulinivorax</taxon>
    </lineage>
</organism>
<dbReference type="Pfam" id="PF00265">
    <property type="entry name" value="TK"/>
    <property type="match status" value="1"/>
</dbReference>
<dbReference type="EMBL" id="CP025544">
    <property type="protein sequence ID" value="AXK60515.1"/>
    <property type="molecule type" value="Genomic_DNA"/>
</dbReference>
<reference evidence="12 13" key="1">
    <citation type="submission" date="2017-12" db="EMBL/GenBank/DDBJ databases">
        <title>Chromulinavorax destructans is a abundant pathogen of dominant heterotrophic picoflagllates.</title>
        <authorList>
            <person name="Deeg C.M."/>
            <person name="Zimmer M."/>
            <person name="Suttle C.A."/>
        </authorList>
    </citation>
    <scope>NUCLEOTIDE SEQUENCE [LARGE SCALE GENOMIC DNA]</scope>
    <source>
        <strain evidence="12 13">SeV1</strain>
    </source>
</reference>
<gene>
    <name evidence="12" type="ORF">C0J27_02030</name>
</gene>
<comment type="catalytic activity">
    <reaction evidence="10">
        <text>thymidine + ATP = dTMP + ADP + H(+)</text>
        <dbReference type="Rhea" id="RHEA:19129"/>
        <dbReference type="ChEBI" id="CHEBI:15378"/>
        <dbReference type="ChEBI" id="CHEBI:17748"/>
        <dbReference type="ChEBI" id="CHEBI:30616"/>
        <dbReference type="ChEBI" id="CHEBI:63528"/>
        <dbReference type="ChEBI" id="CHEBI:456216"/>
        <dbReference type="EC" id="2.7.1.21"/>
    </reaction>
</comment>
<evidence type="ECO:0000256" key="8">
    <source>
        <dbReference type="PIRSR" id="PIRSR035805-1"/>
    </source>
</evidence>
<evidence type="ECO:0000256" key="1">
    <source>
        <dbReference type="ARBA" id="ARBA00007587"/>
    </source>
</evidence>
<evidence type="ECO:0000256" key="2">
    <source>
        <dbReference type="ARBA" id="ARBA00012118"/>
    </source>
</evidence>
<comment type="similarity">
    <text evidence="1 11">Belongs to the thymidine kinase family.</text>
</comment>
<dbReference type="SUPFAM" id="SSF52540">
    <property type="entry name" value="P-loop containing nucleoside triphosphate hydrolases"/>
    <property type="match status" value="1"/>
</dbReference>
<evidence type="ECO:0000256" key="4">
    <source>
        <dbReference type="ARBA" id="ARBA00022679"/>
    </source>
</evidence>
<feature type="binding site" evidence="9">
    <location>
        <begin position="205"/>
        <end position="208"/>
    </location>
    <ligand>
        <name>substrate</name>
    </ligand>
</feature>
<keyword evidence="6 10" id="KW-0418">Kinase</keyword>
<accession>A0A345ZB48</accession>
<protein>
    <recommendedName>
        <fullName evidence="2 10">Thymidine kinase</fullName>
        <ecNumber evidence="2 10">2.7.1.21</ecNumber>
    </recommendedName>
</protein>
<dbReference type="Proteomes" id="UP000254834">
    <property type="component" value="Chromosome"/>
</dbReference>
<dbReference type="GO" id="GO:0005829">
    <property type="term" value="C:cytosol"/>
    <property type="evidence" value="ECO:0007669"/>
    <property type="project" value="TreeGrafter"/>
</dbReference>
<evidence type="ECO:0000313" key="13">
    <source>
        <dbReference type="Proteomes" id="UP000254834"/>
    </source>
</evidence>
<evidence type="ECO:0000313" key="12">
    <source>
        <dbReference type="EMBL" id="AXK60515.1"/>
    </source>
</evidence>
<dbReference type="PANTHER" id="PTHR11441">
    <property type="entry name" value="THYMIDINE KINASE"/>
    <property type="match status" value="1"/>
</dbReference>
<feature type="active site" description="Proton acceptor" evidence="8">
    <location>
        <position position="121"/>
    </location>
</feature>
<proteinExistence type="inferred from homology"/>
<evidence type="ECO:0000256" key="3">
    <source>
        <dbReference type="ARBA" id="ARBA00022634"/>
    </source>
</evidence>
<evidence type="ECO:0000256" key="11">
    <source>
        <dbReference type="RuleBase" id="RU004165"/>
    </source>
</evidence>
<keyword evidence="3 10" id="KW-0237">DNA synthesis</keyword>
<sequence length="225" mass="24969">MVNFHKVTLLASIIFLLPFNLIQARNMNQNCSLTVIVGSMCSGKTEALIAAASKFVIANPDLIGIFKPCLDNRVLANNEKDPSIYITSRNGSSIKCIAVNDVAEMKKIVLEKNYAVVAIDEAQFFNKEELILFVHDMLALHKKIIVSGLDLDFRSETFGAMGDLLALADEVIKLTAICTECGSDTYCITQRVIDGKPAHYNDPIIMVGDIEYKPRCRNCHIIRKD</sequence>
<keyword evidence="13" id="KW-1185">Reference proteome</keyword>
<keyword evidence="5 10" id="KW-0547">Nucleotide-binding</keyword>
<keyword evidence="7 10" id="KW-0067">ATP-binding</keyword>
<dbReference type="EC" id="2.7.1.21" evidence="2 10"/>
<dbReference type="KEGG" id="cdes:C0J27_02030"/>
<dbReference type="PIRSF" id="PIRSF035805">
    <property type="entry name" value="TK_cell"/>
    <property type="match status" value="1"/>
</dbReference>
<dbReference type="GO" id="GO:0071897">
    <property type="term" value="P:DNA biosynthetic process"/>
    <property type="evidence" value="ECO:0007669"/>
    <property type="project" value="UniProtKB-KW"/>
</dbReference>
<evidence type="ECO:0000256" key="9">
    <source>
        <dbReference type="PIRSR" id="PIRSR035805-2"/>
    </source>
</evidence>
<evidence type="ECO:0000256" key="7">
    <source>
        <dbReference type="ARBA" id="ARBA00022840"/>
    </source>
</evidence>
<dbReference type="Gene3D" id="3.30.60.20">
    <property type="match status" value="1"/>
</dbReference>
<name>A0A345ZB48_9BACT</name>
<evidence type="ECO:0000256" key="6">
    <source>
        <dbReference type="ARBA" id="ARBA00022777"/>
    </source>
</evidence>
<dbReference type="GO" id="GO:0005524">
    <property type="term" value="F:ATP binding"/>
    <property type="evidence" value="ECO:0007669"/>
    <property type="project" value="UniProtKB-KW"/>
</dbReference>
<evidence type="ECO:0000256" key="5">
    <source>
        <dbReference type="ARBA" id="ARBA00022741"/>
    </source>
</evidence>
<keyword evidence="4 10" id="KW-0808">Transferase</keyword>
<dbReference type="GO" id="GO:0004797">
    <property type="term" value="F:thymidine kinase activity"/>
    <property type="evidence" value="ECO:0007669"/>
    <property type="project" value="UniProtKB-EC"/>
</dbReference>